<dbReference type="InterPro" id="IPR014975">
    <property type="entry name" value="DUF1836"/>
</dbReference>
<dbReference type="PANTHER" id="PTHR40056">
    <property type="entry name" value="HYPOTHETICAL CYTOSOLIC PROTEIN"/>
    <property type="match status" value="1"/>
</dbReference>
<protein>
    <recommendedName>
        <fullName evidence="3">DUF1836 domain-containing protein</fullName>
    </recommendedName>
</protein>
<dbReference type="Pfam" id="PF08876">
    <property type="entry name" value="DUF1836"/>
    <property type="match status" value="1"/>
</dbReference>
<sequence>MDEQQLNTWLNALNQDALNTEDQLPDIDLYMDQLITLCEQYLKAHRRHPEDKLLTKSMINNYSKRKMLGTVHKKKYTRGQVLMLYLIFMLKPVASIDDIQQLFSAFTTGDGFSPEDLLAIYPLLSERMADNDRIFKEETQALWETIKKESESAEMAHSDSFLMAFSLYSQALNYKRLADKMIDECLTTPPH</sequence>
<reference evidence="2" key="1">
    <citation type="submission" date="2016-10" db="EMBL/GenBank/DDBJ databases">
        <authorList>
            <person name="Varghese N."/>
            <person name="Submissions S."/>
        </authorList>
    </citation>
    <scope>NUCLEOTIDE SEQUENCE [LARGE SCALE GENOMIC DNA]</scope>
    <source>
        <strain evidence="2">VPI 5359</strain>
    </source>
</reference>
<dbReference type="RefSeq" id="WP_090246855.1">
    <property type="nucleotide sequence ID" value="NZ_FNOU01000026.1"/>
</dbReference>
<evidence type="ECO:0000313" key="1">
    <source>
        <dbReference type="EMBL" id="SDY33559.1"/>
    </source>
</evidence>
<evidence type="ECO:0000313" key="2">
    <source>
        <dbReference type="Proteomes" id="UP000199652"/>
    </source>
</evidence>
<dbReference type="OrthoDB" id="3191472at2"/>
<dbReference type="EMBL" id="FNOU01000026">
    <property type="protein sequence ID" value="SDY33559.1"/>
    <property type="molecule type" value="Genomic_DNA"/>
</dbReference>
<dbReference type="AlphaFoldDB" id="A0A1H3J1Y7"/>
<accession>A0A1H3J1Y7</accession>
<keyword evidence="2" id="KW-1185">Reference proteome</keyword>
<dbReference type="STRING" id="1528.SAMN04488579_12633"/>
<evidence type="ECO:0008006" key="3">
    <source>
        <dbReference type="Google" id="ProtNLM"/>
    </source>
</evidence>
<dbReference type="PANTHER" id="PTHR40056:SF1">
    <property type="entry name" value="DUF1836 DOMAIN-CONTAINING PROTEIN"/>
    <property type="match status" value="1"/>
</dbReference>
<gene>
    <name evidence="1" type="ORF">SAMN04488579_12633</name>
</gene>
<name>A0A1H3J1Y7_EUBBA</name>
<dbReference type="Proteomes" id="UP000199652">
    <property type="component" value="Unassembled WGS sequence"/>
</dbReference>
<proteinExistence type="predicted"/>
<organism evidence="1 2">
    <name type="scientific">Eubacterium barkeri</name>
    <name type="common">Clostridium barkeri</name>
    <dbReference type="NCBI Taxonomy" id="1528"/>
    <lineage>
        <taxon>Bacteria</taxon>
        <taxon>Bacillati</taxon>
        <taxon>Bacillota</taxon>
        <taxon>Clostridia</taxon>
        <taxon>Eubacteriales</taxon>
        <taxon>Eubacteriaceae</taxon>
        <taxon>Eubacterium</taxon>
    </lineage>
</organism>